<evidence type="ECO:0000256" key="2">
    <source>
        <dbReference type="ARBA" id="ARBA00022729"/>
    </source>
</evidence>
<evidence type="ECO:0000256" key="3">
    <source>
        <dbReference type="ARBA" id="ARBA00023136"/>
    </source>
</evidence>
<organism evidence="7 8">
    <name type="scientific">Romboutsia weinsteinii</name>
    <dbReference type="NCBI Taxonomy" id="2020949"/>
    <lineage>
        <taxon>Bacteria</taxon>
        <taxon>Bacillati</taxon>
        <taxon>Bacillota</taxon>
        <taxon>Clostridia</taxon>
        <taxon>Peptostreptococcales</taxon>
        <taxon>Peptostreptococcaceae</taxon>
        <taxon>Romboutsia</taxon>
    </lineage>
</organism>
<dbReference type="InterPro" id="IPR006059">
    <property type="entry name" value="SBP"/>
</dbReference>
<proteinExistence type="predicted"/>
<evidence type="ECO:0000256" key="5">
    <source>
        <dbReference type="ARBA" id="ARBA00023288"/>
    </source>
</evidence>
<dbReference type="Pfam" id="PF01547">
    <property type="entry name" value="SBP_bac_1"/>
    <property type="match status" value="1"/>
</dbReference>
<evidence type="ECO:0000313" key="7">
    <source>
        <dbReference type="EMBL" id="RDY25120.1"/>
    </source>
</evidence>
<comment type="caution">
    <text evidence="7">The sequence shown here is derived from an EMBL/GenBank/DDBJ whole genome shotgun (WGS) entry which is preliminary data.</text>
</comment>
<protein>
    <submittedName>
        <fullName evidence="7">Carbohydrate ABC transporter substrate-binding protein</fullName>
    </submittedName>
</protein>
<evidence type="ECO:0000256" key="4">
    <source>
        <dbReference type="ARBA" id="ARBA00023139"/>
    </source>
</evidence>
<reference evidence="7 8" key="1">
    <citation type="journal article" date="2017" name="Genome Announc.">
        <title>Draft Genome Sequence of Romboutsia weinsteinii sp. nov. Strain CCRI-19649(T) Isolated from Surface Water.</title>
        <authorList>
            <person name="Maheux A.F."/>
            <person name="Boudreau D.K."/>
            <person name="Berube E."/>
            <person name="Boissinot M."/>
            <person name="Cantin P."/>
            <person name="Raymond F."/>
            <person name="Corbeil J."/>
            <person name="Omar R.F."/>
            <person name="Bergeron M.G."/>
        </authorList>
    </citation>
    <scope>NUCLEOTIDE SEQUENCE [LARGE SCALE GENOMIC DNA]</scope>
    <source>
        <strain evidence="7 8">CCRI-19649</strain>
    </source>
</reference>
<evidence type="ECO:0000313" key="8">
    <source>
        <dbReference type="Proteomes" id="UP000215694"/>
    </source>
</evidence>
<gene>
    <name evidence="7" type="ORF">CHL78_019875</name>
</gene>
<keyword evidence="8" id="KW-1185">Reference proteome</keyword>
<dbReference type="PANTHER" id="PTHR43649:SF33">
    <property type="entry name" value="POLYGALACTURONAN_RHAMNOGALACTURONAN-BINDING PROTEIN YTCQ"/>
    <property type="match status" value="1"/>
</dbReference>
<dbReference type="PANTHER" id="PTHR43649">
    <property type="entry name" value="ARABINOSE-BINDING PROTEIN-RELATED"/>
    <property type="match status" value="1"/>
</dbReference>
<evidence type="ECO:0000256" key="6">
    <source>
        <dbReference type="SAM" id="SignalP"/>
    </source>
</evidence>
<keyword evidence="4" id="KW-0564">Palmitate</keyword>
<dbReference type="AlphaFoldDB" id="A0A371IXC3"/>
<feature type="chain" id="PRO_5038623153" evidence="6">
    <location>
        <begin position="20"/>
        <end position="426"/>
    </location>
</feature>
<dbReference type="OrthoDB" id="9763054at2"/>
<evidence type="ECO:0000256" key="1">
    <source>
        <dbReference type="ARBA" id="ARBA00022475"/>
    </source>
</evidence>
<dbReference type="EMBL" id="NOJY02000119">
    <property type="protein sequence ID" value="RDY25120.1"/>
    <property type="molecule type" value="Genomic_DNA"/>
</dbReference>
<keyword evidence="1" id="KW-1003">Cell membrane</keyword>
<dbReference type="SUPFAM" id="SSF53850">
    <property type="entry name" value="Periplasmic binding protein-like II"/>
    <property type="match status" value="1"/>
</dbReference>
<dbReference type="InterPro" id="IPR050490">
    <property type="entry name" value="Bact_solute-bd_prot1"/>
</dbReference>
<keyword evidence="5" id="KW-0449">Lipoprotein</keyword>
<dbReference type="PROSITE" id="PS51257">
    <property type="entry name" value="PROKAR_LIPOPROTEIN"/>
    <property type="match status" value="1"/>
</dbReference>
<dbReference type="Gene3D" id="3.40.190.10">
    <property type="entry name" value="Periplasmic binding protein-like II"/>
    <property type="match status" value="2"/>
</dbReference>
<dbReference type="RefSeq" id="WP_094368799.1">
    <property type="nucleotide sequence ID" value="NZ_NOJY02000119.1"/>
</dbReference>
<sequence length="426" mass="47150">MKKIISLALVTGLMLSGCAKGSADGSKGEGKIAGEITVVTDRTDADDLFEEIEANFKKKYPDVTDIKWESSSDYNNHISTRMNTKDYGDVLFVPFVLNATPQEYSNYFEPLGSIEELEKEYMDVTEADHDSTVYGLPSRLNSLGIIYNKEVLKKAGIENMPTTMEEMMETLQAISDNTDAIPLYTNYNTLLGMWGGALTSFGGEQYRSDMLKEGTAFEKGQPIREVMDLFYNISSKGLIEEDPITGDPAKSFQMLANGEVAMLMSGSQDVPVVQGLSTDKENIDIAPFPVKLDGETSIAYGADSVVGINKNSKNVETAKAFLEFFISAESGYAEESNGIPTKKADFNDEQKKIFEDYKIILTAPTDTPEEEALYQSVANEVGVGRLKDTLQKVINIGLYPNENESYEEFVNNLEVKWSKALKNNEK</sequence>
<dbReference type="Proteomes" id="UP000215694">
    <property type="component" value="Unassembled WGS sequence"/>
</dbReference>
<keyword evidence="2 6" id="KW-0732">Signal</keyword>
<name>A0A371IXC3_9FIRM</name>
<accession>A0A371IXC3</accession>
<feature type="signal peptide" evidence="6">
    <location>
        <begin position="1"/>
        <end position="19"/>
    </location>
</feature>
<keyword evidence="3" id="KW-0472">Membrane</keyword>